<evidence type="ECO:0000313" key="9">
    <source>
        <dbReference type="EMBL" id="KAL3639324.1"/>
    </source>
</evidence>
<evidence type="ECO:0000256" key="2">
    <source>
        <dbReference type="ARBA" id="ARBA00023015"/>
    </source>
</evidence>
<dbReference type="SUPFAM" id="SSF46785">
    <property type="entry name" value="Winged helix' DNA-binding domain"/>
    <property type="match status" value="1"/>
</dbReference>
<dbReference type="PANTHER" id="PTHR12081">
    <property type="entry name" value="TRANSCRIPTION FACTOR E2F"/>
    <property type="match status" value="1"/>
</dbReference>
<evidence type="ECO:0000256" key="3">
    <source>
        <dbReference type="ARBA" id="ARBA00023125"/>
    </source>
</evidence>
<keyword evidence="5" id="KW-0131">Cell cycle</keyword>
<dbReference type="EMBL" id="JAVIJP010000018">
    <property type="protein sequence ID" value="KAL3639324.1"/>
    <property type="molecule type" value="Genomic_DNA"/>
</dbReference>
<evidence type="ECO:0000256" key="7">
    <source>
        <dbReference type="SAM" id="MobiDB-lite"/>
    </source>
</evidence>
<proteinExistence type="inferred from homology"/>
<dbReference type="GO" id="GO:0005634">
    <property type="term" value="C:nucleus"/>
    <property type="evidence" value="ECO:0007669"/>
    <property type="project" value="UniProtKB-SubCell"/>
</dbReference>
<dbReference type="FunFam" id="1.10.10.10:FF:000295">
    <property type="entry name" value="E2F transcription factor-like E2FE"/>
    <property type="match status" value="1"/>
</dbReference>
<keyword evidence="4 6" id="KW-0804">Transcription</keyword>
<dbReference type="PANTHER" id="PTHR12081:SF106">
    <property type="entry name" value="E2F TRANSCRIPTION FACTOR-LIKE E2FE"/>
    <property type="match status" value="1"/>
</dbReference>
<feature type="region of interest" description="Disordered" evidence="7">
    <location>
        <begin position="51"/>
        <end position="74"/>
    </location>
</feature>
<feature type="domain" description="E2F/DP family winged-helix DNA-binding" evidence="8">
    <location>
        <begin position="87"/>
        <end position="163"/>
    </location>
</feature>
<organism evidence="9 10">
    <name type="scientific">Castilleja foliolosa</name>
    <dbReference type="NCBI Taxonomy" id="1961234"/>
    <lineage>
        <taxon>Eukaryota</taxon>
        <taxon>Viridiplantae</taxon>
        <taxon>Streptophyta</taxon>
        <taxon>Embryophyta</taxon>
        <taxon>Tracheophyta</taxon>
        <taxon>Spermatophyta</taxon>
        <taxon>Magnoliopsida</taxon>
        <taxon>eudicotyledons</taxon>
        <taxon>Gunneridae</taxon>
        <taxon>Pentapetalae</taxon>
        <taxon>asterids</taxon>
        <taxon>lamiids</taxon>
        <taxon>Lamiales</taxon>
        <taxon>Orobanchaceae</taxon>
        <taxon>Pedicularideae</taxon>
        <taxon>Castillejinae</taxon>
        <taxon>Castilleja</taxon>
    </lineage>
</organism>
<dbReference type="GO" id="GO:0003677">
    <property type="term" value="F:DNA binding"/>
    <property type="evidence" value="ECO:0007669"/>
    <property type="project" value="UniProtKB-KW"/>
</dbReference>
<protein>
    <submittedName>
        <fullName evidence="9">E2F/DP winged-helix DNA-binding domain</fullName>
    </submittedName>
</protein>
<dbReference type="AlphaFoldDB" id="A0ABD3DE16"/>
<dbReference type="InterPro" id="IPR036388">
    <property type="entry name" value="WH-like_DNA-bd_sf"/>
</dbReference>
<dbReference type="InterPro" id="IPR003316">
    <property type="entry name" value="E2F_WHTH_DNA-bd_dom"/>
</dbReference>
<evidence type="ECO:0000256" key="1">
    <source>
        <dbReference type="ARBA" id="ARBA00010940"/>
    </source>
</evidence>
<keyword evidence="6" id="KW-0539">Nucleus</keyword>
<dbReference type="Proteomes" id="UP001632038">
    <property type="component" value="Unassembled WGS sequence"/>
</dbReference>
<name>A0ABD3DE16_9LAMI</name>
<reference evidence="10" key="1">
    <citation type="journal article" date="2024" name="IScience">
        <title>Strigolactones Initiate the Formation of Haustorium-like Structures in Castilleja.</title>
        <authorList>
            <person name="Buerger M."/>
            <person name="Peterson D."/>
            <person name="Chory J."/>
        </authorList>
    </citation>
    <scope>NUCLEOTIDE SEQUENCE [LARGE SCALE GENOMIC DNA]</scope>
</reference>
<gene>
    <name evidence="9" type="primary">DEL1_6</name>
    <name evidence="9" type="ORF">CASFOL_017231</name>
</gene>
<dbReference type="Pfam" id="PF02319">
    <property type="entry name" value="WHD_E2F_TDP"/>
    <property type="match status" value="1"/>
</dbReference>
<keyword evidence="10" id="KW-1185">Reference proteome</keyword>
<evidence type="ECO:0000256" key="4">
    <source>
        <dbReference type="ARBA" id="ARBA00023163"/>
    </source>
</evidence>
<evidence type="ECO:0000256" key="5">
    <source>
        <dbReference type="ARBA" id="ARBA00023306"/>
    </source>
</evidence>
<keyword evidence="2 6" id="KW-0805">Transcription regulation</keyword>
<evidence type="ECO:0000259" key="8">
    <source>
        <dbReference type="SMART" id="SM01372"/>
    </source>
</evidence>
<comment type="similarity">
    <text evidence="1 6">Belongs to the E2F/DP family.</text>
</comment>
<comment type="subcellular location">
    <subcellularLocation>
        <location evidence="6">Nucleus</location>
    </subcellularLocation>
</comment>
<evidence type="ECO:0000256" key="6">
    <source>
        <dbReference type="RuleBase" id="RU003796"/>
    </source>
</evidence>
<accession>A0ABD3DE16</accession>
<dbReference type="InterPro" id="IPR036390">
    <property type="entry name" value="WH_DNA-bd_sf"/>
</dbReference>
<evidence type="ECO:0000313" key="10">
    <source>
        <dbReference type="Proteomes" id="UP001632038"/>
    </source>
</evidence>
<dbReference type="InterPro" id="IPR015633">
    <property type="entry name" value="E2F"/>
</dbReference>
<dbReference type="Gene3D" id="1.10.10.10">
    <property type="entry name" value="Winged helix-like DNA-binding domain superfamily/Winged helix DNA-binding domain"/>
    <property type="match status" value="1"/>
</dbReference>
<dbReference type="SMART" id="SM01372">
    <property type="entry name" value="E2F_TDP"/>
    <property type="match status" value="1"/>
</dbReference>
<keyword evidence="3 6" id="KW-0238">DNA-binding</keyword>
<sequence length="193" mass="21148">MSAKRERLGATFSLVDAIIYQRSSAPSTPVAVNWLLLQKAGLRENGQSADTSCYEKVSDDDEDDMSDMNSLSKKSDSTSVHKYVTTERKKSLGLLTQNFVKLFLCTDMDMISLDDAAKLLLGDGKHTSMTTRTKVRRLYDIANVLSSMKFIEKRVAGTAVVFDDFGIRKCSKMEWGTDSHGGGLSVATPTTAG</sequence>
<comment type="caution">
    <text evidence="9">The sequence shown here is derived from an EMBL/GenBank/DDBJ whole genome shotgun (WGS) entry which is preliminary data.</text>
</comment>